<evidence type="ECO:0000256" key="1">
    <source>
        <dbReference type="SAM" id="MobiDB-lite"/>
    </source>
</evidence>
<keyword evidence="5" id="KW-1185">Reference proteome</keyword>
<dbReference type="AlphaFoldDB" id="A0A1V8S8B5"/>
<keyword evidence="2" id="KW-0472">Membrane</keyword>
<feature type="transmembrane region" description="Helical" evidence="2">
    <location>
        <begin position="252"/>
        <end position="270"/>
    </location>
</feature>
<feature type="transmembrane region" description="Helical" evidence="2">
    <location>
        <begin position="137"/>
        <end position="157"/>
    </location>
</feature>
<protein>
    <recommendedName>
        <fullName evidence="3">Rhodopsin domain-containing protein</fullName>
    </recommendedName>
</protein>
<dbReference type="Proteomes" id="UP000192596">
    <property type="component" value="Unassembled WGS sequence"/>
</dbReference>
<feature type="region of interest" description="Disordered" evidence="1">
    <location>
        <begin position="334"/>
        <end position="359"/>
    </location>
</feature>
<evidence type="ECO:0000256" key="2">
    <source>
        <dbReference type="SAM" id="Phobius"/>
    </source>
</evidence>
<dbReference type="OrthoDB" id="3918601at2759"/>
<name>A0A1V8S8B5_9PEZI</name>
<dbReference type="EMBL" id="NAJO01000122">
    <property type="protein sequence ID" value="OQN95237.1"/>
    <property type="molecule type" value="Genomic_DNA"/>
</dbReference>
<evidence type="ECO:0000313" key="5">
    <source>
        <dbReference type="Proteomes" id="UP000192596"/>
    </source>
</evidence>
<feature type="compositionally biased region" description="Polar residues" evidence="1">
    <location>
        <begin position="349"/>
        <end position="359"/>
    </location>
</feature>
<keyword evidence="2" id="KW-0812">Transmembrane</keyword>
<feature type="transmembrane region" description="Helical" evidence="2">
    <location>
        <begin position="59"/>
        <end position="83"/>
    </location>
</feature>
<comment type="caution">
    <text evidence="4">The sequence shown here is derived from an EMBL/GenBank/DDBJ whole genome shotgun (WGS) entry which is preliminary data.</text>
</comment>
<dbReference type="InParanoid" id="A0A1V8S8B5"/>
<reference evidence="5" key="1">
    <citation type="submission" date="2017-03" db="EMBL/GenBank/DDBJ databases">
        <title>Genomes of endolithic fungi from Antarctica.</title>
        <authorList>
            <person name="Coleine C."/>
            <person name="Masonjones S."/>
            <person name="Stajich J.E."/>
        </authorList>
    </citation>
    <scope>NUCLEOTIDE SEQUENCE [LARGE SCALE GENOMIC DNA]</scope>
    <source>
        <strain evidence="5">CCFEE 5527</strain>
    </source>
</reference>
<feature type="transmembrane region" description="Helical" evidence="2">
    <location>
        <begin position="20"/>
        <end position="39"/>
    </location>
</feature>
<proteinExistence type="predicted"/>
<organism evidence="4 5">
    <name type="scientific">Cryoendolithus antarcticus</name>
    <dbReference type="NCBI Taxonomy" id="1507870"/>
    <lineage>
        <taxon>Eukaryota</taxon>
        <taxon>Fungi</taxon>
        <taxon>Dikarya</taxon>
        <taxon>Ascomycota</taxon>
        <taxon>Pezizomycotina</taxon>
        <taxon>Dothideomycetes</taxon>
        <taxon>Dothideomycetidae</taxon>
        <taxon>Cladosporiales</taxon>
        <taxon>Cladosporiaceae</taxon>
        <taxon>Cryoendolithus</taxon>
    </lineage>
</organism>
<dbReference type="STRING" id="1507870.A0A1V8S8B5"/>
<gene>
    <name evidence="4" type="ORF">B0A48_18629</name>
</gene>
<dbReference type="InterPro" id="IPR049326">
    <property type="entry name" value="Rhodopsin_dom_fungi"/>
</dbReference>
<dbReference type="PANTHER" id="PTHR39614:SF2">
    <property type="entry name" value="INTEGRAL MEMBRANE PROTEIN"/>
    <property type="match status" value="1"/>
</dbReference>
<feature type="transmembrane region" description="Helical" evidence="2">
    <location>
        <begin position="177"/>
        <end position="202"/>
    </location>
</feature>
<sequence>MSPTPPGYREPFESVTSNDHTAWIVIAATLGTVYSLMFLGFRTFIRRTSGLGRLSSDDIALGAATLVAVVQSGVVLGACSSGLGKHWLSLDAEMQREVQQMTYASTLLFVIALGLSKTSVFLFLFNLMADPIQKKMLRIVLASVVVWTVASFLALALQCDITHAWKTSGEKCEGSALRWQIISAFDILLEVLVICFAGYLVWDVQITSSKKWTVLSAFAVRLLTIITTIFRLTTFNQSALSTNPTFEAQFQVWIQAGMHVSTISATVLILRPVIYNLNTNYGSLGPTISHAYGAASQATYVMSNLSGMQRSRQADTKFGQSLAESRGTENIASASVGHARNGAHRANVETESVESGSSQRMIIKKKTSWKIETYDRDAESGPRE</sequence>
<dbReference type="Pfam" id="PF20684">
    <property type="entry name" value="Fung_rhodopsin"/>
    <property type="match status" value="1"/>
</dbReference>
<evidence type="ECO:0000259" key="3">
    <source>
        <dbReference type="Pfam" id="PF20684"/>
    </source>
</evidence>
<feature type="transmembrane region" description="Helical" evidence="2">
    <location>
        <begin position="103"/>
        <end position="125"/>
    </location>
</feature>
<evidence type="ECO:0000313" key="4">
    <source>
        <dbReference type="EMBL" id="OQN95237.1"/>
    </source>
</evidence>
<feature type="domain" description="Rhodopsin" evidence="3">
    <location>
        <begin position="46"/>
        <end position="274"/>
    </location>
</feature>
<keyword evidence="2" id="KW-1133">Transmembrane helix</keyword>
<dbReference type="PANTHER" id="PTHR39614">
    <property type="entry name" value="INTEGRAL MEMBRANE PROTEIN"/>
    <property type="match status" value="1"/>
</dbReference>
<accession>A0A1V8S8B5</accession>
<feature type="transmembrane region" description="Helical" evidence="2">
    <location>
        <begin position="214"/>
        <end position="232"/>
    </location>
</feature>